<feature type="domain" description="HTH cro/C1-type" evidence="1">
    <location>
        <begin position="9"/>
        <end position="62"/>
    </location>
</feature>
<reference evidence="2 3" key="1">
    <citation type="journal article" date="2019" name="Int. J. Syst. Evol. Microbiol.">
        <title>The Global Catalogue of Microorganisms (GCM) 10K type strain sequencing project: providing services to taxonomists for standard genome sequencing and annotation.</title>
        <authorList>
            <consortium name="The Broad Institute Genomics Platform"/>
            <consortium name="The Broad Institute Genome Sequencing Center for Infectious Disease"/>
            <person name="Wu L."/>
            <person name="Ma J."/>
        </authorList>
    </citation>
    <scope>NUCLEOTIDE SEQUENCE [LARGE SCALE GENOMIC DNA]</scope>
    <source>
        <strain evidence="2 3">JCM 16013</strain>
    </source>
</reference>
<proteinExistence type="predicted"/>
<dbReference type="InterPro" id="IPR010982">
    <property type="entry name" value="Lambda_DNA-bd_dom_sf"/>
</dbReference>
<dbReference type="Gene3D" id="1.10.260.40">
    <property type="entry name" value="lambda repressor-like DNA-binding domains"/>
    <property type="match status" value="1"/>
</dbReference>
<dbReference type="RefSeq" id="WP_344663303.1">
    <property type="nucleotide sequence ID" value="NZ_BAAAQM010000115.1"/>
</dbReference>
<evidence type="ECO:0000313" key="2">
    <source>
        <dbReference type="EMBL" id="GAA2009024.1"/>
    </source>
</evidence>
<keyword evidence="3" id="KW-1185">Reference proteome</keyword>
<evidence type="ECO:0000313" key="3">
    <source>
        <dbReference type="Proteomes" id="UP001499854"/>
    </source>
</evidence>
<dbReference type="PROSITE" id="PS50943">
    <property type="entry name" value="HTH_CROC1"/>
    <property type="match status" value="1"/>
</dbReference>
<dbReference type="InterPro" id="IPR011990">
    <property type="entry name" value="TPR-like_helical_dom_sf"/>
</dbReference>
<dbReference type="CDD" id="cd00093">
    <property type="entry name" value="HTH_XRE"/>
    <property type="match status" value="1"/>
</dbReference>
<protein>
    <submittedName>
        <fullName evidence="2">Helix-turn-helix transcriptional regulator</fullName>
    </submittedName>
</protein>
<dbReference type="InterPro" id="IPR001387">
    <property type="entry name" value="Cro/C1-type_HTH"/>
</dbReference>
<comment type="caution">
    <text evidence="2">The sequence shown here is derived from an EMBL/GenBank/DDBJ whole genome shotgun (WGS) entry which is preliminary data.</text>
</comment>
<sequence length="414" mass="44210">MVTSVGERLHRLRTERGMSQRELAEPRYTAAFVSSLEAGKRTASVEALEYFAERLGIGVDELRTGRAADHGLRLELALAEAESGGPATAFRELLHTEGLSPAQRAWCHIGLGHAALTVADLADATAHFEAADHLFTTAAVPPHHRAHATVGRAAALRHQRDARYAVYLLTEARDELTRTGHPDPSALLALHVHLTVAHSDLGDDVQAADAAETALALAAGPRPTAVARGHLTTARTLLDAGDAAALPEAAVALAQGRQALREAALHSKLAWCHRARGLRRGRDGDREGALADLAVAERLFAESGQDERRVDTALELAELRLAMGIAEPELPSAHNSVQQARADRLRALMAPGAAEKERFLLAAIAGFRDRGPRPELARVVNELADLLEAAGRGDEALRALRAGLADVQRLNSQT</sequence>
<dbReference type="SUPFAM" id="SSF48452">
    <property type="entry name" value="TPR-like"/>
    <property type="match status" value="1"/>
</dbReference>
<organism evidence="2 3">
    <name type="scientific">Catenulispora subtropica</name>
    <dbReference type="NCBI Taxonomy" id="450798"/>
    <lineage>
        <taxon>Bacteria</taxon>
        <taxon>Bacillati</taxon>
        <taxon>Actinomycetota</taxon>
        <taxon>Actinomycetes</taxon>
        <taxon>Catenulisporales</taxon>
        <taxon>Catenulisporaceae</taxon>
        <taxon>Catenulispora</taxon>
    </lineage>
</organism>
<gene>
    <name evidence="2" type="ORF">GCM10009838_88910</name>
</gene>
<dbReference type="Proteomes" id="UP001499854">
    <property type="component" value="Unassembled WGS sequence"/>
</dbReference>
<name>A0ABN2TGV4_9ACTN</name>
<evidence type="ECO:0000259" key="1">
    <source>
        <dbReference type="PROSITE" id="PS50943"/>
    </source>
</evidence>
<dbReference type="SMART" id="SM00530">
    <property type="entry name" value="HTH_XRE"/>
    <property type="match status" value="1"/>
</dbReference>
<dbReference type="Gene3D" id="1.25.40.10">
    <property type="entry name" value="Tetratricopeptide repeat domain"/>
    <property type="match status" value="1"/>
</dbReference>
<dbReference type="SUPFAM" id="SSF47413">
    <property type="entry name" value="lambda repressor-like DNA-binding domains"/>
    <property type="match status" value="1"/>
</dbReference>
<accession>A0ABN2TGV4</accession>
<dbReference type="EMBL" id="BAAAQM010000115">
    <property type="protein sequence ID" value="GAA2009024.1"/>
    <property type="molecule type" value="Genomic_DNA"/>
</dbReference>